<protein>
    <submittedName>
        <fullName evidence="2">Uncharacterized protein</fullName>
    </submittedName>
</protein>
<gene>
    <name evidence="2" type="ORF">QVD17_37423</name>
</gene>
<keyword evidence="1" id="KW-0472">Membrane</keyword>
<reference evidence="2" key="1">
    <citation type="journal article" date="2023" name="bioRxiv">
        <title>Improved chromosome-level genome assembly for marigold (Tagetes erecta).</title>
        <authorList>
            <person name="Jiang F."/>
            <person name="Yuan L."/>
            <person name="Wang S."/>
            <person name="Wang H."/>
            <person name="Xu D."/>
            <person name="Wang A."/>
            <person name="Fan W."/>
        </authorList>
    </citation>
    <scope>NUCLEOTIDE SEQUENCE</scope>
    <source>
        <strain evidence="2">WSJ</strain>
        <tissue evidence="2">Leaf</tissue>
    </source>
</reference>
<name>A0AAD8NJU9_TARER</name>
<keyword evidence="1" id="KW-1133">Transmembrane helix</keyword>
<evidence type="ECO:0000313" key="2">
    <source>
        <dbReference type="EMBL" id="KAK1410881.1"/>
    </source>
</evidence>
<organism evidence="2 3">
    <name type="scientific">Tagetes erecta</name>
    <name type="common">African marigold</name>
    <dbReference type="NCBI Taxonomy" id="13708"/>
    <lineage>
        <taxon>Eukaryota</taxon>
        <taxon>Viridiplantae</taxon>
        <taxon>Streptophyta</taxon>
        <taxon>Embryophyta</taxon>
        <taxon>Tracheophyta</taxon>
        <taxon>Spermatophyta</taxon>
        <taxon>Magnoliopsida</taxon>
        <taxon>eudicotyledons</taxon>
        <taxon>Gunneridae</taxon>
        <taxon>Pentapetalae</taxon>
        <taxon>asterids</taxon>
        <taxon>campanulids</taxon>
        <taxon>Asterales</taxon>
        <taxon>Asteraceae</taxon>
        <taxon>Asteroideae</taxon>
        <taxon>Heliantheae alliance</taxon>
        <taxon>Tageteae</taxon>
        <taxon>Tagetes</taxon>
    </lineage>
</organism>
<dbReference type="EMBL" id="JAUHHV010000010">
    <property type="protein sequence ID" value="KAK1410881.1"/>
    <property type="molecule type" value="Genomic_DNA"/>
</dbReference>
<comment type="caution">
    <text evidence="2">The sequence shown here is derived from an EMBL/GenBank/DDBJ whole genome shotgun (WGS) entry which is preliminary data.</text>
</comment>
<accession>A0AAD8NJU9</accession>
<proteinExistence type="predicted"/>
<sequence>MIHITCYFDHFVSDCTNYFLWFIGFAVTAGVCQLVCPYWLIRIQEYKLEINGHGMKQRFDTKLWKVNVSMQRPDHIKKKERKVSNANCKKRIKKTQMKYKSDSEIETHCQEGNQIRPYGISSYRV</sequence>
<dbReference type="AlphaFoldDB" id="A0AAD8NJU9"/>
<keyword evidence="1" id="KW-0812">Transmembrane</keyword>
<evidence type="ECO:0000313" key="3">
    <source>
        <dbReference type="Proteomes" id="UP001229421"/>
    </source>
</evidence>
<evidence type="ECO:0000256" key="1">
    <source>
        <dbReference type="SAM" id="Phobius"/>
    </source>
</evidence>
<feature type="transmembrane region" description="Helical" evidence="1">
    <location>
        <begin position="18"/>
        <end position="41"/>
    </location>
</feature>
<dbReference type="Proteomes" id="UP001229421">
    <property type="component" value="Unassembled WGS sequence"/>
</dbReference>
<keyword evidence="3" id="KW-1185">Reference proteome</keyword>